<organism evidence="1 2">
    <name type="scientific">Ciceribacter sichuanensis</name>
    <dbReference type="NCBI Taxonomy" id="2949647"/>
    <lineage>
        <taxon>Bacteria</taxon>
        <taxon>Pseudomonadati</taxon>
        <taxon>Pseudomonadota</taxon>
        <taxon>Alphaproteobacteria</taxon>
        <taxon>Hyphomicrobiales</taxon>
        <taxon>Rhizobiaceae</taxon>
        <taxon>Ciceribacter</taxon>
    </lineage>
</organism>
<dbReference type="Pfam" id="PF02924">
    <property type="entry name" value="HDPD"/>
    <property type="match status" value="1"/>
</dbReference>
<name>A0ABT0V1P9_9HYPH</name>
<dbReference type="Proteomes" id="UP001155079">
    <property type="component" value="Unassembled WGS sequence"/>
</dbReference>
<dbReference type="InterPro" id="IPR004195">
    <property type="entry name" value="Head_decoration_D"/>
</dbReference>
<accession>A0ABT0V1P9</accession>
<reference evidence="1 2" key="1">
    <citation type="submission" date="2022-06" db="EMBL/GenBank/DDBJ databases">
        <authorList>
            <person name="Sun Q."/>
        </authorList>
    </citation>
    <scope>NUCLEOTIDE SEQUENCE [LARGE SCALE GENOMIC DNA]</scope>
    <source>
        <strain evidence="1 2">S153</strain>
    </source>
</reference>
<keyword evidence="2" id="KW-1185">Reference proteome</keyword>
<gene>
    <name evidence="1" type="ORF">NBH20_01460</name>
</gene>
<sequence length="120" mass="12450">MTVLTEKLGPGSCIIQEGADYYSRDVGVVSAGAGATYPPNTVLGKVTATGKFVEWNPSNVDGSQTVAAILIYPVTEEQEATLLRRHAQVKSLALNWFTGATAGNKTTGIAGLAALGIIAR</sequence>
<evidence type="ECO:0000313" key="2">
    <source>
        <dbReference type="Proteomes" id="UP001155079"/>
    </source>
</evidence>
<dbReference type="RefSeq" id="WP_250943723.1">
    <property type="nucleotide sequence ID" value="NZ_JAMQAY010000001.1"/>
</dbReference>
<protein>
    <submittedName>
        <fullName evidence="1">Head decoration protein</fullName>
    </submittedName>
</protein>
<comment type="caution">
    <text evidence="1">The sequence shown here is derived from an EMBL/GenBank/DDBJ whole genome shotgun (WGS) entry which is preliminary data.</text>
</comment>
<dbReference type="Gene3D" id="2.40.300.10">
    <property type="entry name" value="Head decoration protein D"/>
    <property type="match status" value="1"/>
</dbReference>
<dbReference type="EMBL" id="JAMQAY010000001">
    <property type="protein sequence ID" value="MCM2399809.1"/>
    <property type="molecule type" value="Genomic_DNA"/>
</dbReference>
<evidence type="ECO:0000313" key="1">
    <source>
        <dbReference type="EMBL" id="MCM2399809.1"/>
    </source>
</evidence>
<proteinExistence type="predicted"/>